<dbReference type="RefSeq" id="WP_306824764.1">
    <property type="nucleotide sequence ID" value="NZ_JAUSQM010000001.1"/>
</dbReference>
<proteinExistence type="predicted"/>
<keyword evidence="4" id="KW-1185">Reference proteome</keyword>
<dbReference type="EMBL" id="JAUSQM010000001">
    <property type="protein sequence ID" value="MDP9820646.1"/>
    <property type="molecule type" value="Genomic_DNA"/>
</dbReference>
<sequence>MAEISGGQVTDRSGAQRPSHPVLTCVSRVREALDDVADVDPLFATTEAKKAMLTELTELADRVVALRNEVLAAADDVAADTAVRRTAIWVADATREHPGRIARAQDLGEALRVRYQHLGAAVRDGRVRMSQAEIVVKALDKAPPSVSRELRRRAESDLVELPLRQAGRESFTISEGVGGYVDQCGVHDGADP</sequence>
<dbReference type="InterPro" id="IPR003870">
    <property type="entry name" value="DUF222"/>
</dbReference>
<comment type="caution">
    <text evidence="3">The sequence shown here is derived from an EMBL/GenBank/DDBJ whole genome shotgun (WGS) entry which is preliminary data.</text>
</comment>
<name>A0ABT9NJQ9_9ACTN</name>
<accession>A0ABT9NJQ9</accession>
<dbReference type="Proteomes" id="UP001240447">
    <property type="component" value="Unassembled WGS sequence"/>
</dbReference>
<reference evidence="3 4" key="1">
    <citation type="submission" date="2023-07" db="EMBL/GenBank/DDBJ databases">
        <title>Sequencing the genomes of 1000 actinobacteria strains.</title>
        <authorList>
            <person name="Klenk H.-P."/>
        </authorList>
    </citation>
    <scope>NUCLEOTIDE SEQUENCE [LARGE SCALE GENOMIC DNA]</scope>
    <source>
        <strain evidence="3 4">GD13</strain>
    </source>
</reference>
<evidence type="ECO:0000313" key="3">
    <source>
        <dbReference type="EMBL" id="MDP9820646.1"/>
    </source>
</evidence>
<organism evidence="3 4">
    <name type="scientific">Nocardioides massiliensis</name>
    <dbReference type="NCBI Taxonomy" id="1325935"/>
    <lineage>
        <taxon>Bacteria</taxon>
        <taxon>Bacillati</taxon>
        <taxon>Actinomycetota</taxon>
        <taxon>Actinomycetes</taxon>
        <taxon>Propionibacteriales</taxon>
        <taxon>Nocardioidaceae</taxon>
        <taxon>Nocardioides</taxon>
    </lineage>
</organism>
<dbReference type="Pfam" id="PF02720">
    <property type="entry name" value="DUF222"/>
    <property type="match status" value="1"/>
</dbReference>
<feature type="domain" description="DUF222" evidence="2">
    <location>
        <begin position="51"/>
        <end position="160"/>
    </location>
</feature>
<evidence type="ECO:0000259" key="2">
    <source>
        <dbReference type="Pfam" id="PF02720"/>
    </source>
</evidence>
<evidence type="ECO:0000256" key="1">
    <source>
        <dbReference type="SAM" id="MobiDB-lite"/>
    </source>
</evidence>
<evidence type="ECO:0000313" key="4">
    <source>
        <dbReference type="Proteomes" id="UP001240447"/>
    </source>
</evidence>
<protein>
    <submittedName>
        <fullName evidence="3">Uncharacterized protein YfcZ (UPF0381/DUF406 family)</fullName>
    </submittedName>
</protein>
<gene>
    <name evidence="3" type="ORF">J2S59_000455</name>
</gene>
<feature type="region of interest" description="Disordered" evidence="1">
    <location>
        <begin position="1"/>
        <end position="21"/>
    </location>
</feature>